<reference evidence="2" key="1">
    <citation type="journal article" date="2020" name="Nature">
        <title>Giant virus diversity and host interactions through global metagenomics.</title>
        <authorList>
            <person name="Schulz F."/>
            <person name="Roux S."/>
            <person name="Paez-Espino D."/>
            <person name="Jungbluth S."/>
            <person name="Walsh D.A."/>
            <person name="Denef V.J."/>
            <person name="McMahon K.D."/>
            <person name="Konstantinidis K.T."/>
            <person name="Eloe-Fadrosh E.A."/>
            <person name="Kyrpides N.C."/>
            <person name="Woyke T."/>
        </authorList>
    </citation>
    <scope>NUCLEOTIDE SEQUENCE</scope>
    <source>
        <strain evidence="2">GVMAG-M-3300001351-8</strain>
    </source>
</reference>
<name>A0A6C0EJG9_9ZZZZ</name>
<sequence>MERVQKELVDLQSAFDIQEVVKRAIKYLIEGGAVAVAAYYIPKKQMNVEEIIMIAVTAAATFALLDMYAPSISNAARQGAGFGIGANLTGFPTLA</sequence>
<dbReference type="EMBL" id="MN738863">
    <property type="protein sequence ID" value="QHT28593.1"/>
    <property type="molecule type" value="Genomic_DNA"/>
</dbReference>
<keyword evidence="1" id="KW-0812">Transmembrane</keyword>
<evidence type="ECO:0000256" key="1">
    <source>
        <dbReference type="SAM" id="Phobius"/>
    </source>
</evidence>
<protein>
    <submittedName>
        <fullName evidence="2">Uncharacterized protein</fullName>
    </submittedName>
</protein>
<proteinExistence type="predicted"/>
<organism evidence="2">
    <name type="scientific">viral metagenome</name>
    <dbReference type="NCBI Taxonomy" id="1070528"/>
    <lineage>
        <taxon>unclassified sequences</taxon>
        <taxon>metagenomes</taxon>
        <taxon>organismal metagenomes</taxon>
    </lineage>
</organism>
<keyword evidence="1" id="KW-0472">Membrane</keyword>
<accession>A0A6C0EJG9</accession>
<keyword evidence="1" id="KW-1133">Transmembrane helix</keyword>
<evidence type="ECO:0000313" key="2">
    <source>
        <dbReference type="EMBL" id="QHT28593.1"/>
    </source>
</evidence>
<dbReference type="AlphaFoldDB" id="A0A6C0EJG9"/>
<feature type="transmembrane region" description="Helical" evidence="1">
    <location>
        <begin position="51"/>
        <end position="69"/>
    </location>
</feature>